<dbReference type="OrthoDB" id="2988756at2759"/>
<evidence type="ECO:0000256" key="3">
    <source>
        <dbReference type="ARBA" id="ARBA00022989"/>
    </source>
</evidence>
<feature type="transmembrane region" description="Helical" evidence="7">
    <location>
        <begin position="183"/>
        <end position="204"/>
    </location>
</feature>
<comment type="similarity">
    <text evidence="5">Belongs to the SAT4 family.</text>
</comment>
<sequence>MVLSTVAFDISSACICGTLILTRCLYRLFFTCKVHPTCHRRWRVDDAYMAFAIIPLVARTATISTSFKLNPDQLTTPVTMEEAEMANMSVEDLTADRILSRQLLLPARIFYALFLWCLKLCLLSFYTRFVDPLEWGKKVITTLRWVICLTFIAVIISTVTECHPLQLAWKLTSAADRPQCSRALVNLLVMAVFNIITDVALIILPFPMLRNVRLDRKSKIQLSFLFGVGFVVVVITILRIPLILINSVSQQSRSLWASIETLCACIVANTAFFYTLVKDLQGRHSHSKSSSNHVVGGNFYLQSLPSSSGYPDGSERPKTADEGGSRRTLQPIV</sequence>
<keyword evidence="4 7" id="KW-0472">Membrane</keyword>
<feature type="compositionally biased region" description="Basic and acidic residues" evidence="6">
    <location>
        <begin position="313"/>
        <end position="325"/>
    </location>
</feature>
<comment type="caution">
    <text evidence="9">The sequence shown here is derived from an EMBL/GenBank/DDBJ whole genome shotgun (WGS) entry which is preliminary data.</text>
</comment>
<dbReference type="InterPro" id="IPR052337">
    <property type="entry name" value="SAT4-like"/>
</dbReference>
<dbReference type="InterPro" id="IPR049326">
    <property type="entry name" value="Rhodopsin_dom_fungi"/>
</dbReference>
<evidence type="ECO:0000313" key="9">
    <source>
        <dbReference type="EMBL" id="CAG9992744.1"/>
    </source>
</evidence>
<name>A0A9N9UNM9_9HYPO</name>
<dbReference type="Pfam" id="PF20684">
    <property type="entry name" value="Fung_rhodopsin"/>
    <property type="match status" value="1"/>
</dbReference>
<reference evidence="9" key="1">
    <citation type="submission" date="2021-10" db="EMBL/GenBank/DDBJ databases">
        <authorList>
            <person name="Piombo E."/>
        </authorList>
    </citation>
    <scope>NUCLEOTIDE SEQUENCE</scope>
</reference>
<dbReference type="AlphaFoldDB" id="A0A9N9UNM9"/>
<evidence type="ECO:0000256" key="2">
    <source>
        <dbReference type="ARBA" id="ARBA00022692"/>
    </source>
</evidence>
<accession>A0A9N9UNM9</accession>
<feature type="transmembrane region" description="Helical" evidence="7">
    <location>
        <begin position="6"/>
        <end position="26"/>
    </location>
</feature>
<feature type="transmembrane region" description="Helical" evidence="7">
    <location>
        <begin position="47"/>
        <end position="67"/>
    </location>
</feature>
<evidence type="ECO:0000256" key="7">
    <source>
        <dbReference type="SAM" id="Phobius"/>
    </source>
</evidence>
<feature type="transmembrane region" description="Helical" evidence="7">
    <location>
        <begin position="142"/>
        <end position="160"/>
    </location>
</feature>
<evidence type="ECO:0000313" key="10">
    <source>
        <dbReference type="Proteomes" id="UP000754883"/>
    </source>
</evidence>
<keyword evidence="3 7" id="KW-1133">Transmembrane helix</keyword>
<protein>
    <recommendedName>
        <fullName evidence="8">Rhodopsin domain-containing protein</fullName>
    </recommendedName>
</protein>
<evidence type="ECO:0000256" key="5">
    <source>
        <dbReference type="ARBA" id="ARBA00038359"/>
    </source>
</evidence>
<feature type="transmembrane region" description="Helical" evidence="7">
    <location>
        <begin position="256"/>
        <end position="277"/>
    </location>
</feature>
<dbReference type="EMBL" id="CABFNO020001496">
    <property type="protein sequence ID" value="CAG9992744.1"/>
    <property type="molecule type" value="Genomic_DNA"/>
</dbReference>
<comment type="subcellular location">
    <subcellularLocation>
        <location evidence="1">Membrane</location>
        <topology evidence="1">Multi-pass membrane protein</topology>
    </subcellularLocation>
</comment>
<keyword evidence="2 7" id="KW-0812">Transmembrane</keyword>
<dbReference type="Proteomes" id="UP000754883">
    <property type="component" value="Unassembled WGS sequence"/>
</dbReference>
<evidence type="ECO:0000256" key="6">
    <source>
        <dbReference type="SAM" id="MobiDB-lite"/>
    </source>
</evidence>
<evidence type="ECO:0000256" key="4">
    <source>
        <dbReference type="ARBA" id="ARBA00023136"/>
    </source>
</evidence>
<feature type="transmembrane region" description="Helical" evidence="7">
    <location>
        <begin position="109"/>
        <end position="130"/>
    </location>
</feature>
<dbReference type="PANTHER" id="PTHR33048:SF19">
    <property type="entry name" value="MEMBRANE PROTEIN PTH11-LIKE, PUTATIVE (AFU_ORTHOLOGUE AFUA_1G14080)-RELATED"/>
    <property type="match status" value="1"/>
</dbReference>
<gene>
    <name evidence="9" type="ORF">CBYS24578_00010938</name>
</gene>
<evidence type="ECO:0000256" key="1">
    <source>
        <dbReference type="ARBA" id="ARBA00004141"/>
    </source>
</evidence>
<keyword evidence="10" id="KW-1185">Reference proteome</keyword>
<feature type="domain" description="Rhodopsin" evidence="8">
    <location>
        <begin position="38"/>
        <end position="276"/>
    </location>
</feature>
<organism evidence="9 10">
    <name type="scientific">Clonostachys byssicola</name>
    <dbReference type="NCBI Taxonomy" id="160290"/>
    <lineage>
        <taxon>Eukaryota</taxon>
        <taxon>Fungi</taxon>
        <taxon>Dikarya</taxon>
        <taxon>Ascomycota</taxon>
        <taxon>Pezizomycotina</taxon>
        <taxon>Sordariomycetes</taxon>
        <taxon>Hypocreomycetidae</taxon>
        <taxon>Hypocreales</taxon>
        <taxon>Bionectriaceae</taxon>
        <taxon>Clonostachys</taxon>
    </lineage>
</organism>
<feature type="region of interest" description="Disordered" evidence="6">
    <location>
        <begin position="306"/>
        <end position="333"/>
    </location>
</feature>
<proteinExistence type="inferred from homology"/>
<dbReference type="GO" id="GO:0016020">
    <property type="term" value="C:membrane"/>
    <property type="evidence" value="ECO:0007669"/>
    <property type="project" value="UniProtKB-SubCell"/>
</dbReference>
<evidence type="ECO:0000259" key="8">
    <source>
        <dbReference type="Pfam" id="PF20684"/>
    </source>
</evidence>
<dbReference type="PANTHER" id="PTHR33048">
    <property type="entry name" value="PTH11-LIKE INTEGRAL MEMBRANE PROTEIN (AFU_ORTHOLOGUE AFUA_5G11245)"/>
    <property type="match status" value="1"/>
</dbReference>
<feature type="transmembrane region" description="Helical" evidence="7">
    <location>
        <begin position="224"/>
        <end position="244"/>
    </location>
</feature>